<comment type="subunit">
    <text evidence="4">Homotrimer.</text>
</comment>
<evidence type="ECO:0000313" key="13">
    <source>
        <dbReference type="Proteomes" id="UP001108240"/>
    </source>
</evidence>
<comment type="subcellular location">
    <subcellularLocation>
        <location evidence="2">Secreted</location>
    </subcellularLocation>
</comment>
<comment type="function">
    <text evidence="1">Acts as a defensive agent. Recognizes blood group fucosylated oligosaccharides including A, B, H and Lewis B-type antigens. Does not recognize Lewis A antigen and has low affinity for monovalent haptens.</text>
</comment>
<name>A0A9J8ARV4_CYPCA</name>
<reference evidence="12" key="1">
    <citation type="submission" date="2025-08" db="UniProtKB">
        <authorList>
            <consortium name="Ensembl"/>
        </authorList>
    </citation>
    <scope>IDENTIFICATION</scope>
</reference>
<dbReference type="GO" id="GO:0010185">
    <property type="term" value="P:regulation of cellular defense response"/>
    <property type="evidence" value="ECO:0007669"/>
    <property type="project" value="UniProtKB-ARBA"/>
</dbReference>
<evidence type="ECO:0000256" key="4">
    <source>
        <dbReference type="ARBA" id="ARBA00011233"/>
    </source>
</evidence>
<keyword evidence="5" id="KW-0964">Secreted</keyword>
<dbReference type="SUPFAM" id="SSF49785">
    <property type="entry name" value="Galactose-binding domain-like"/>
    <property type="match status" value="1"/>
</dbReference>
<keyword evidence="10" id="KW-0472">Membrane</keyword>
<evidence type="ECO:0000256" key="3">
    <source>
        <dbReference type="ARBA" id="ARBA00010147"/>
    </source>
</evidence>
<dbReference type="InterPro" id="IPR006585">
    <property type="entry name" value="FTP1"/>
</dbReference>
<keyword evidence="13" id="KW-1185">Reference proteome</keyword>
<protein>
    <recommendedName>
        <fullName evidence="11">Fucolectin tachylectin-4 pentraxin-1 domain-containing protein</fullName>
    </recommendedName>
</protein>
<evidence type="ECO:0000313" key="12">
    <source>
        <dbReference type="Ensembl" id="ENSCCRP00000145216.1"/>
    </source>
</evidence>
<keyword evidence="10" id="KW-1133">Transmembrane helix</keyword>
<reference evidence="12" key="2">
    <citation type="submission" date="2025-09" db="UniProtKB">
        <authorList>
            <consortium name="Ensembl"/>
        </authorList>
    </citation>
    <scope>IDENTIFICATION</scope>
</reference>
<dbReference type="GO" id="GO:0042806">
    <property type="term" value="F:fucose binding"/>
    <property type="evidence" value="ECO:0007669"/>
    <property type="project" value="UniProtKB-ARBA"/>
</dbReference>
<dbReference type="GO" id="GO:0001868">
    <property type="term" value="P:regulation of complement activation, lectin pathway"/>
    <property type="evidence" value="ECO:0007669"/>
    <property type="project" value="UniProtKB-ARBA"/>
</dbReference>
<feature type="domain" description="Fucolectin tachylectin-4 pentraxin-1" evidence="11">
    <location>
        <begin position="54"/>
        <end position="181"/>
    </location>
</feature>
<dbReference type="SMART" id="SM00607">
    <property type="entry name" value="FTP"/>
    <property type="match status" value="1"/>
</dbReference>
<evidence type="ECO:0000256" key="9">
    <source>
        <dbReference type="ARBA" id="ARBA00023157"/>
    </source>
</evidence>
<dbReference type="InterPro" id="IPR051941">
    <property type="entry name" value="BG_Antigen-Binding_Lectin"/>
</dbReference>
<dbReference type="Gene3D" id="2.60.120.260">
    <property type="entry name" value="Galactose-binding domain-like"/>
    <property type="match status" value="1"/>
</dbReference>
<evidence type="ECO:0000256" key="2">
    <source>
        <dbReference type="ARBA" id="ARBA00004613"/>
    </source>
</evidence>
<dbReference type="GO" id="GO:0005576">
    <property type="term" value="C:extracellular region"/>
    <property type="evidence" value="ECO:0007669"/>
    <property type="project" value="UniProtKB-SubCell"/>
</dbReference>
<dbReference type="PANTHER" id="PTHR45713">
    <property type="entry name" value="FTP DOMAIN-CONTAINING PROTEIN"/>
    <property type="match status" value="1"/>
</dbReference>
<evidence type="ECO:0000256" key="7">
    <source>
        <dbReference type="ARBA" id="ARBA00022734"/>
    </source>
</evidence>
<dbReference type="Ensembl" id="ENSCCRT00000202369.1">
    <property type="protein sequence ID" value="ENSCCRP00000145216.1"/>
    <property type="gene ID" value="ENSCCRG00000031485.2"/>
</dbReference>
<dbReference type="GeneTree" id="ENSGT01060000248575"/>
<dbReference type="PANTHER" id="PTHR45713:SF8">
    <property type="entry name" value="SI:CH211-215K15.4"/>
    <property type="match status" value="1"/>
</dbReference>
<proteinExistence type="inferred from homology"/>
<comment type="similarity">
    <text evidence="3">Belongs to the fucolectin family.</text>
</comment>
<keyword evidence="7" id="KW-0430">Lectin</keyword>
<evidence type="ECO:0000256" key="8">
    <source>
        <dbReference type="ARBA" id="ARBA00022837"/>
    </source>
</evidence>
<evidence type="ECO:0000256" key="5">
    <source>
        <dbReference type="ARBA" id="ARBA00022525"/>
    </source>
</evidence>
<keyword evidence="8" id="KW-0106">Calcium</keyword>
<sequence length="187" mass="20820">MKHKVSSQCADLTCFILISKVSMDVLVILLLALLPGLCDTKLMADMRRSERQISRDLALGGKTAQSSTFNFLGLAKHAVDGNRNSNFLYGSCTHTNLENNPWWRVDLMGVYKISRVTITNRGDCCGEWLSGAQIRIGNSLNSNGNNNELELNALQLQKTQANRKNTSRKHLHQFDNTCPANAHNTTK</sequence>
<organism evidence="12 13">
    <name type="scientific">Cyprinus carpio carpio</name>
    <dbReference type="NCBI Taxonomy" id="630221"/>
    <lineage>
        <taxon>Eukaryota</taxon>
        <taxon>Metazoa</taxon>
        <taxon>Chordata</taxon>
        <taxon>Craniata</taxon>
        <taxon>Vertebrata</taxon>
        <taxon>Euteleostomi</taxon>
        <taxon>Actinopterygii</taxon>
        <taxon>Neopterygii</taxon>
        <taxon>Teleostei</taxon>
        <taxon>Ostariophysi</taxon>
        <taxon>Cypriniformes</taxon>
        <taxon>Cyprinidae</taxon>
        <taxon>Cyprininae</taxon>
        <taxon>Cyprinus</taxon>
    </lineage>
</organism>
<accession>A0A9J8ARV4</accession>
<dbReference type="InterPro" id="IPR008979">
    <property type="entry name" value="Galactose-bd-like_sf"/>
</dbReference>
<dbReference type="Pfam" id="PF22633">
    <property type="entry name" value="F5_F8_type_C_2"/>
    <property type="match status" value="1"/>
</dbReference>
<keyword evidence="10" id="KW-0812">Transmembrane</keyword>
<dbReference type="GO" id="GO:0046872">
    <property type="term" value="F:metal ion binding"/>
    <property type="evidence" value="ECO:0007669"/>
    <property type="project" value="UniProtKB-KW"/>
</dbReference>
<evidence type="ECO:0000259" key="11">
    <source>
        <dbReference type="SMART" id="SM00607"/>
    </source>
</evidence>
<feature type="transmembrane region" description="Helical" evidence="10">
    <location>
        <begin position="12"/>
        <end position="34"/>
    </location>
</feature>
<keyword evidence="9" id="KW-1015">Disulfide bond</keyword>
<dbReference type="AlphaFoldDB" id="A0A9J8ARV4"/>
<evidence type="ECO:0000256" key="1">
    <source>
        <dbReference type="ARBA" id="ARBA00002219"/>
    </source>
</evidence>
<evidence type="ECO:0000256" key="6">
    <source>
        <dbReference type="ARBA" id="ARBA00022723"/>
    </source>
</evidence>
<dbReference type="Proteomes" id="UP001108240">
    <property type="component" value="Unplaced"/>
</dbReference>
<evidence type="ECO:0000256" key="10">
    <source>
        <dbReference type="SAM" id="Phobius"/>
    </source>
</evidence>
<keyword evidence="6" id="KW-0479">Metal-binding</keyword>